<evidence type="ECO:0000313" key="2">
    <source>
        <dbReference type="EMBL" id="MDC8012273.1"/>
    </source>
</evidence>
<dbReference type="EMBL" id="JAOVZO020000004">
    <property type="protein sequence ID" value="MDC8012273.1"/>
    <property type="molecule type" value="Genomic_DNA"/>
</dbReference>
<dbReference type="Proteomes" id="UP001139971">
    <property type="component" value="Unassembled WGS sequence"/>
</dbReference>
<feature type="non-terminal residue" evidence="2">
    <location>
        <position position="126"/>
    </location>
</feature>
<feature type="transmembrane region" description="Helical" evidence="1">
    <location>
        <begin position="60"/>
        <end position="81"/>
    </location>
</feature>
<keyword evidence="1" id="KW-0472">Membrane</keyword>
<accession>A0A9X3YKC3</accession>
<keyword evidence="1" id="KW-0812">Transmembrane</keyword>
<evidence type="ECO:0000256" key="1">
    <source>
        <dbReference type="SAM" id="Phobius"/>
    </source>
</evidence>
<reference evidence="2" key="1">
    <citation type="submission" date="2023-02" db="EMBL/GenBank/DDBJ databases">
        <title>Tahibacter soli sp. nov. isolated from soil.</title>
        <authorList>
            <person name="Baek J.H."/>
            <person name="Lee J.K."/>
            <person name="Choi D.G."/>
            <person name="Jeon C.O."/>
        </authorList>
    </citation>
    <scope>NUCLEOTIDE SEQUENCE</scope>
    <source>
        <strain evidence="2">BL</strain>
    </source>
</reference>
<feature type="transmembrane region" description="Helical" evidence="1">
    <location>
        <begin position="93"/>
        <end position="117"/>
    </location>
</feature>
<gene>
    <name evidence="2" type="ORF">OD750_006895</name>
</gene>
<proteinExistence type="predicted"/>
<protein>
    <submittedName>
        <fullName evidence="2">Uncharacterized protein</fullName>
    </submittedName>
</protein>
<dbReference type="AlphaFoldDB" id="A0A9X3YKC3"/>
<keyword evidence="1" id="KW-1133">Transmembrane helix</keyword>
<dbReference type="RefSeq" id="WP_272841836.1">
    <property type="nucleotide sequence ID" value="NZ_JAOVZO020000004.1"/>
</dbReference>
<organism evidence="2 3">
    <name type="scientific">Tahibacter soli</name>
    <dbReference type="NCBI Taxonomy" id="2983605"/>
    <lineage>
        <taxon>Bacteria</taxon>
        <taxon>Pseudomonadati</taxon>
        <taxon>Pseudomonadota</taxon>
        <taxon>Gammaproteobacteria</taxon>
        <taxon>Lysobacterales</taxon>
        <taxon>Rhodanobacteraceae</taxon>
        <taxon>Tahibacter</taxon>
    </lineage>
</organism>
<keyword evidence="3" id="KW-1185">Reference proteome</keyword>
<comment type="caution">
    <text evidence="2">The sequence shown here is derived from an EMBL/GenBank/DDBJ whole genome shotgun (WGS) entry which is preliminary data.</text>
</comment>
<feature type="transmembrane region" description="Helical" evidence="1">
    <location>
        <begin position="20"/>
        <end position="39"/>
    </location>
</feature>
<name>A0A9X3YKC3_9GAMM</name>
<sequence length="126" mass="13060">MALERGKVMEHGNALRTGRWIGAAILATFVIGMVSNFKLQTDLFAGDGLLVNAAAHPLKIGLIAVLGLATNLALLAVAAALTAHVGRAYPVHATTYCLLVGAGLAIAAIEYSTLLAFRTVSEQFAS</sequence>
<evidence type="ECO:0000313" key="3">
    <source>
        <dbReference type="Proteomes" id="UP001139971"/>
    </source>
</evidence>